<dbReference type="RefSeq" id="WP_175517403.1">
    <property type="nucleotide sequence ID" value="NZ_FOQD01000009.1"/>
</dbReference>
<dbReference type="PANTHER" id="PTHR47474:SF1">
    <property type="entry name" value="TYROSINE-PROTEIN PHOSPHATASE RLPH2"/>
    <property type="match status" value="1"/>
</dbReference>
<protein>
    <submittedName>
        <fullName evidence="3">Serine/threonine protein phosphatase 1</fullName>
    </submittedName>
</protein>
<accession>A0A1I3I894</accession>
<dbReference type="Gene3D" id="3.60.21.10">
    <property type="match status" value="1"/>
</dbReference>
<evidence type="ECO:0000256" key="1">
    <source>
        <dbReference type="SAM" id="MobiDB-lite"/>
    </source>
</evidence>
<proteinExistence type="predicted"/>
<feature type="domain" description="Calcineurin-like phosphoesterase" evidence="2">
    <location>
        <begin position="10"/>
        <end position="210"/>
    </location>
</feature>
<dbReference type="SUPFAM" id="SSF56300">
    <property type="entry name" value="Metallo-dependent phosphatases"/>
    <property type="match status" value="1"/>
</dbReference>
<dbReference type="STRING" id="1576369.SAMN05421753_1096"/>
<dbReference type="Pfam" id="PF00149">
    <property type="entry name" value="Metallophos"/>
    <property type="match status" value="1"/>
</dbReference>
<gene>
    <name evidence="3" type="ORF">SAMN05421753_1096</name>
</gene>
<dbReference type="InterPro" id="IPR006186">
    <property type="entry name" value="Ser/Thr-sp_prot-phosphatase"/>
</dbReference>
<evidence type="ECO:0000313" key="3">
    <source>
        <dbReference type="EMBL" id="SFI43973.1"/>
    </source>
</evidence>
<dbReference type="Proteomes" id="UP000199518">
    <property type="component" value="Unassembled WGS sequence"/>
</dbReference>
<evidence type="ECO:0000259" key="2">
    <source>
        <dbReference type="Pfam" id="PF00149"/>
    </source>
</evidence>
<dbReference type="PANTHER" id="PTHR47474">
    <property type="entry name" value="TYROSINE-PROTEIN PHOSPHATASE RLPH2"/>
    <property type="match status" value="1"/>
</dbReference>
<reference evidence="4" key="1">
    <citation type="submission" date="2016-10" db="EMBL/GenBank/DDBJ databases">
        <authorList>
            <person name="Varghese N."/>
            <person name="Submissions S."/>
        </authorList>
    </citation>
    <scope>NUCLEOTIDE SEQUENCE [LARGE SCALE GENOMIC DNA]</scope>
    <source>
        <strain evidence="4">DSM 26348</strain>
    </source>
</reference>
<evidence type="ECO:0000313" key="4">
    <source>
        <dbReference type="Proteomes" id="UP000199518"/>
    </source>
</evidence>
<name>A0A1I3I894_9PLAN</name>
<dbReference type="AlphaFoldDB" id="A0A1I3I894"/>
<keyword evidence="4" id="KW-1185">Reference proteome</keyword>
<dbReference type="EMBL" id="FOQD01000009">
    <property type="protein sequence ID" value="SFI43973.1"/>
    <property type="molecule type" value="Genomic_DNA"/>
</dbReference>
<feature type="region of interest" description="Disordered" evidence="1">
    <location>
        <begin position="245"/>
        <end position="268"/>
    </location>
</feature>
<dbReference type="PRINTS" id="PR00114">
    <property type="entry name" value="STPHPHTASE"/>
</dbReference>
<dbReference type="InterPro" id="IPR029052">
    <property type="entry name" value="Metallo-depent_PP-like"/>
</dbReference>
<dbReference type="GO" id="GO:0016787">
    <property type="term" value="F:hydrolase activity"/>
    <property type="evidence" value="ECO:0007669"/>
    <property type="project" value="InterPro"/>
</dbReference>
<dbReference type="InterPro" id="IPR004843">
    <property type="entry name" value="Calcineurin-like_PHP"/>
</dbReference>
<organism evidence="3 4">
    <name type="scientific">Planctomicrobium piriforme</name>
    <dbReference type="NCBI Taxonomy" id="1576369"/>
    <lineage>
        <taxon>Bacteria</taxon>
        <taxon>Pseudomonadati</taxon>
        <taxon>Planctomycetota</taxon>
        <taxon>Planctomycetia</taxon>
        <taxon>Planctomycetales</taxon>
        <taxon>Planctomycetaceae</taxon>
        <taxon>Planctomicrobium</taxon>
    </lineage>
</organism>
<sequence>MELAQDISGPVAVIGDIHGQVAQLDRVLQQLFELPDFENRWIVFIGDLVDRGPDPKAAIDRLLEVRRRHERTTLVCGNHELAMTAALNLVETPDYCDWGGRWMDHYGCGPTFRSYGIDDVGNFQSLADALPADHRDLLSNIPWCVEHPEYFFVHAGLDPAAPFAMQREVLRERDYTLTRPQWLCSKSLTFQEPPRDCDRIVVSGHVRVPQVTYGYKRLLIDTTGGEGGSLSCILLPENQIIHSDPEQGLPPVSMHAKTEPKKKKGWLW</sequence>